<accession>A0ABT3A454</accession>
<keyword evidence="10" id="KW-0472">Membrane</keyword>
<dbReference type="Pfam" id="PF02518">
    <property type="entry name" value="HATPase_c"/>
    <property type="match status" value="1"/>
</dbReference>
<evidence type="ECO:0000256" key="1">
    <source>
        <dbReference type="ARBA" id="ARBA00000085"/>
    </source>
</evidence>
<reference evidence="13 14" key="1">
    <citation type="submission" date="2022-10" db="EMBL/GenBank/DDBJ databases">
        <title>Aestuariibacter sp. AA17 isolated from Montipora capitata coral fragment.</title>
        <authorList>
            <person name="Emsley S.A."/>
            <person name="Pfannmuller K.M."/>
            <person name="Loughran R.M."/>
            <person name="Shlafstein M."/>
            <person name="Papke E."/>
            <person name="Saw J.H."/>
            <person name="Ushijima B."/>
            <person name="Videau P."/>
        </authorList>
    </citation>
    <scope>NUCLEOTIDE SEQUENCE [LARGE SCALE GENOMIC DNA]</scope>
    <source>
        <strain evidence="13 14">AA17</strain>
    </source>
</reference>
<dbReference type="Pfam" id="PF00512">
    <property type="entry name" value="HisKA"/>
    <property type="match status" value="1"/>
</dbReference>
<protein>
    <recommendedName>
        <fullName evidence="3">histidine kinase</fullName>
        <ecNumber evidence="3">2.7.13.3</ecNumber>
    </recommendedName>
</protein>
<dbReference type="PANTHER" id="PTHR42878:SF7">
    <property type="entry name" value="SENSOR HISTIDINE KINASE GLRK"/>
    <property type="match status" value="1"/>
</dbReference>
<dbReference type="InterPro" id="IPR003660">
    <property type="entry name" value="HAMP_dom"/>
</dbReference>
<evidence type="ECO:0000313" key="14">
    <source>
        <dbReference type="Proteomes" id="UP001652504"/>
    </source>
</evidence>
<dbReference type="InterPro" id="IPR036890">
    <property type="entry name" value="HATPase_C_sf"/>
</dbReference>
<evidence type="ECO:0000256" key="4">
    <source>
        <dbReference type="ARBA" id="ARBA00022553"/>
    </source>
</evidence>
<evidence type="ECO:0000313" key="13">
    <source>
        <dbReference type="EMBL" id="MCV2883382.1"/>
    </source>
</evidence>
<dbReference type="Gene3D" id="3.30.565.10">
    <property type="entry name" value="Histidine kinase-like ATPase, C-terminal domain"/>
    <property type="match status" value="1"/>
</dbReference>
<dbReference type="CDD" id="cd00082">
    <property type="entry name" value="HisKA"/>
    <property type="match status" value="1"/>
</dbReference>
<dbReference type="InterPro" id="IPR003594">
    <property type="entry name" value="HATPase_dom"/>
</dbReference>
<evidence type="ECO:0000256" key="6">
    <source>
        <dbReference type="ARBA" id="ARBA00022741"/>
    </source>
</evidence>
<keyword evidence="8" id="KW-0067">ATP-binding</keyword>
<dbReference type="InterPro" id="IPR050351">
    <property type="entry name" value="BphY/WalK/GraS-like"/>
</dbReference>
<dbReference type="PRINTS" id="PR00344">
    <property type="entry name" value="BCTRLSENSOR"/>
</dbReference>
<dbReference type="InterPro" id="IPR003661">
    <property type="entry name" value="HisK_dim/P_dom"/>
</dbReference>
<evidence type="ECO:0000256" key="10">
    <source>
        <dbReference type="SAM" id="Phobius"/>
    </source>
</evidence>
<dbReference type="EMBL" id="JAOWKX010000001">
    <property type="protein sequence ID" value="MCV2883382.1"/>
    <property type="molecule type" value="Genomic_DNA"/>
</dbReference>
<name>A0ABT3A454_9ALTE</name>
<keyword evidence="14" id="KW-1185">Reference proteome</keyword>
<evidence type="ECO:0000256" key="7">
    <source>
        <dbReference type="ARBA" id="ARBA00022777"/>
    </source>
</evidence>
<dbReference type="PROSITE" id="PS50109">
    <property type="entry name" value="HIS_KIN"/>
    <property type="match status" value="1"/>
</dbReference>
<organism evidence="13 14">
    <name type="scientific">Fluctibacter corallii</name>
    <dbReference type="NCBI Taxonomy" id="2984329"/>
    <lineage>
        <taxon>Bacteria</taxon>
        <taxon>Pseudomonadati</taxon>
        <taxon>Pseudomonadota</taxon>
        <taxon>Gammaproteobacteria</taxon>
        <taxon>Alteromonadales</taxon>
        <taxon>Alteromonadaceae</taxon>
        <taxon>Fluctibacter</taxon>
    </lineage>
</organism>
<keyword evidence="7 13" id="KW-0418">Kinase</keyword>
<dbReference type="RefSeq" id="WP_263710582.1">
    <property type="nucleotide sequence ID" value="NZ_JAOWKX010000001.1"/>
</dbReference>
<keyword evidence="10" id="KW-1133">Transmembrane helix</keyword>
<dbReference type="SMART" id="SM00387">
    <property type="entry name" value="HATPase_c"/>
    <property type="match status" value="1"/>
</dbReference>
<evidence type="ECO:0000256" key="5">
    <source>
        <dbReference type="ARBA" id="ARBA00022679"/>
    </source>
</evidence>
<dbReference type="SUPFAM" id="SSF47384">
    <property type="entry name" value="Homodimeric domain of signal transducing histidine kinase"/>
    <property type="match status" value="1"/>
</dbReference>
<evidence type="ECO:0000256" key="3">
    <source>
        <dbReference type="ARBA" id="ARBA00012438"/>
    </source>
</evidence>
<keyword evidence="4" id="KW-0597">Phosphoprotein</keyword>
<dbReference type="EC" id="2.7.13.3" evidence="3"/>
<comment type="caution">
    <text evidence="13">The sequence shown here is derived from an EMBL/GenBank/DDBJ whole genome shotgun (WGS) entry which is preliminary data.</text>
</comment>
<sequence length="497" mass="55774">MSLYQRLALSLSIVFILIISVVVCWTGSIHQQSKQHAEQELHLDLATHLVNDNPLLAEGVYDYEGLANLFHTLMVLGPAFEFYYLDPEGHILTYSADPDKIKREKIAVDPIRTLIDKRGPLPILGEDPRHPTNKKIFSAAPVYKDQQLQGYLYMIIGGENADTAFSRVSQHERLLNMASVAIASVLFLLFVLLLLFRAFTHPLKALCRAVEKVNHDNLAHVQLSLPTYESSGHNEVSSLSRAFEKMLDKIQTQYQQLQLIDQHRRVLLADLSHDLRTPLANLQGYVETLSLRRDNLTNDEHQAFLDICLKNANNLKKLIDQIFELAYLEGDHVTIQKEVFPLGELLQDVMAKFTLHANSRDVSLHIEPLAKDYLVQTDIGKVERVLTNLIDNAIRHTPKNGKVTVSVSVAPSNSQSIRVNITDNGVGISQQEIAYIFDARYRATNTLEDKQSHAGLGLAICKKLIQLLNSDLTVKSELGKGTCFSFELNVAKDTSPA</sequence>
<keyword evidence="5" id="KW-0808">Transferase</keyword>
<dbReference type="CDD" id="cd00075">
    <property type="entry name" value="HATPase"/>
    <property type="match status" value="1"/>
</dbReference>
<evidence type="ECO:0000256" key="9">
    <source>
        <dbReference type="ARBA" id="ARBA00023012"/>
    </source>
</evidence>
<evidence type="ECO:0000256" key="2">
    <source>
        <dbReference type="ARBA" id="ARBA00004370"/>
    </source>
</evidence>
<dbReference type="PANTHER" id="PTHR42878">
    <property type="entry name" value="TWO-COMPONENT HISTIDINE KINASE"/>
    <property type="match status" value="1"/>
</dbReference>
<feature type="transmembrane region" description="Helical" evidence="10">
    <location>
        <begin position="174"/>
        <end position="196"/>
    </location>
</feature>
<feature type="domain" description="Histidine kinase" evidence="11">
    <location>
        <begin position="270"/>
        <end position="492"/>
    </location>
</feature>
<keyword evidence="10" id="KW-0812">Transmembrane</keyword>
<gene>
    <name evidence="13" type="ORF">OE749_01555</name>
</gene>
<dbReference type="GO" id="GO:0016301">
    <property type="term" value="F:kinase activity"/>
    <property type="evidence" value="ECO:0007669"/>
    <property type="project" value="UniProtKB-KW"/>
</dbReference>
<dbReference type="InterPro" id="IPR036097">
    <property type="entry name" value="HisK_dim/P_sf"/>
</dbReference>
<comment type="subcellular location">
    <subcellularLocation>
        <location evidence="2">Membrane</location>
    </subcellularLocation>
</comment>
<dbReference type="InterPro" id="IPR004358">
    <property type="entry name" value="Sig_transdc_His_kin-like_C"/>
</dbReference>
<comment type="catalytic activity">
    <reaction evidence="1">
        <text>ATP + protein L-histidine = ADP + protein N-phospho-L-histidine.</text>
        <dbReference type="EC" id="2.7.13.3"/>
    </reaction>
</comment>
<proteinExistence type="predicted"/>
<dbReference type="Proteomes" id="UP001652504">
    <property type="component" value="Unassembled WGS sequence"/>
</dbReference>
<dbReference type="Gene3D" id="6.10.340.10">
    <property type="match status" value="1"/>
</dbReference>
<evidence type="ECO:0000259" key="11">
    <source>
        <dbReference type="PROSITE" id="PS50109"/>
    </source>
</evidence>
<dbReference type="Gene3D" id="1.10.287.130">
    <property type="match status" value="1"/>
</dbReference>
<keyword evidence="6" id="KW-0547">Nucleotide-binding</keyword>
<evidence type="ECO:0000259" key="12">
    <source>
        <dbReference type="PROSITE" id="PS50885"/>
    </source>
</evidence>
<evidence type="ECO:0000256" key="8">
    <source>
        <dbReference type="ARBA" id="ARBA00022840"/>
    </source>
</evidence>
<dbReference type="SMART" id="SM00388">
    <property type="entry name" value="HisKA"/>
    <property type="match status" value="1"/>
</dbReference>
<dbReference type="InterPro" id="IPR005467">
    <property type="entry name" value="His_kinase_dom"/>
</dbReference>
<feature type="domain" description="HAMP" evidence="12">
    <location>
        <begin position="197"/>
        <end position="255"/>
    </location>
</feature>
<keyword evidence="9" id="KW-0902">Two-component regulatory system</keyword>
<dbReference type="PROSITE" id="PS50885">
    <property type="entry name" value="HAMP"/>
    <property type="match status" value="1"/>
</dbReference>
<dbReference type="SUPFAM" id="SSF55874">
    <property type="entry name" value="ATPase domain of HSP90 chaperone/DNA topoisomerase II/histidine kinase"/>
    <property type="match status" value="1"/>
</dbReference>